<dbReference type="SMART" id="SM00225">
    <property type="entry name" value="BTB"/>
    <property type="match status" value="1"/>
</dbReference>
<proteinExistence type="predicted"/>
<dbReference type="PANTHER" id="PTHR22743:SF165">
    <property type="entry name" value="BTB AND MATH DOMAIN CONTAINING-RELATED"/>
    <property type="match status" value="1"/>
</dbReference>
<dbReference type="InterPro" id="IPR000210">
    <property type="entry name" value="BTB/POZ_dom"/>
</dbReference>
<dbReference type="EMBL" id="GL379813">
    <property type="protein sequence ID" value="EGT44417.1"/>
    <property type="molecule type" value="Genomic_DNA"/>
</dbReference>
<reference evidence="3" key="1">
    <citation type="submission" date="2011-07" db="EMBL/GenBank/DDBJ databases">
        <authorList>
            <consortium name="Caenorhabditis brenneri Sequencing and Analysis Consortium"/>
            <person name="Wilson R.K."/>
        </authorList>
    </citation>
    <scope>NUCLEOTIDE SEQUENCE [LARGE SCALE GENOMIC DNA]</scope>
    <source>
        <strain evidence="3">PB2801</strain>
    </source>
</reference>
<dbReference type="CDD" id="cd18186">
    <property type="entry name" value="BTB_POZ_ZBTB_KLHL-like"/>
    <property type="match status" value="1"/>
</dbReference>
<protein>
    <recommendedName>
        <fullName evidence="1">BTB domain-containing protein</fullName>
    </recommendedName>
</protein>
<dbReference type="Proteomes" id="UP000008068">
    <property type="component" value="Unassembled WGS sequence"/>
</dbReference>
<feature type="domain" description="BTB" evidence="1">
    <location>
        <begin position="140"/>
        <end position="198"/>
    </location>
</feature>
<sequence length="286" mass="33401">MANGKLELTCRPTIPPVREMDPIEPMVFFIGKSDRFEWSLHVTPCSYCDDDEPSQLIFSIHCKKLKDPVDYEWTVSSDTSLILNGINEQEVIDFTPQKLIFCYQPSNFSVENSVIEGTLNVELIMLVDDTFRKFDDPTASDVVLVVGEEKFHLSKWFLCSHSDYFTGLFGHNFAESNQQEVSLHELHPYYFHSFLEVLLGEPAINDRNVSEIMKIMDYIQAPTVFRACEKFLVEETKKSDDELMEIAERWHMDQLMPKRAAIKDIKREAEKKKHDFIHRPSTFRRF</sequence>
<organism evidence="3">
    <name type="scientific">Caenorhabditis brenneri</name>
    <name type="common">Nematode worm</name>
    <dbReference type="NCBI Taxonomy" id="135651"/>
    <lineage>
        <taxon>Eukaryota</taxon>
        <taxon>Metazoa</taxon>
        <taxon>Ecdysozoa</taxon>
        <taxon>Nematoda</taxon>
        <taxon>Chromadorea</taxon>
        <taxon>Rhabditida</taxon>
        <taxon>Rhabditina</taxon>
        <taxon>Rhabditomorpha</taxon>
        <taxon>Rhabditoidea</taxon>
        <taxon>Rhabditidae</taxon>
        <taxon>Peloderinae</taxon>
        <taxon>Caenorhabditis</taxon>
    </lineage>
</organism>
<evidence type="ECO:0000313" key="3">
    <source>
        <dbReference type="Proteomes" id="UP000008068"/>
    </source>
</evidence>
<dbReference type="InterPro" id="IPR011333">
    <property type="entry name" value="SKP1/BTB/POZ_sf"/>
</dbReference>
<name>G0MUV9_CAEBE</name>
<dbReference type="Gene3D" id="3.30.710.10">
    <property type="entry name" value="Potassium Channel Kv1.1, Chain A"/>
    <property type="match status" value="1"/>
</dbReference>
<dbReference type="PROSITE" id="PS50097">
    <property type="entry name" value="BTB"/>
    <property type="match status" value="1"/>
</dbReference>
<dbReference type="Pfam" id="PF00651">
    <property type="entry name" value="BTB"/>
    <property type="match status" value="1"/>
</dbReference>
<dbReference type="PANTHER" id="PTHR22743">
    <property type="entry name" value="MEPRIN/TRAF-LIKE MATH FAMILY-C.ELEGANS"/>
    <property type="match status" value="1"/>
</dbReference>
<dbReference type="SUPFAM" id="SSF54695">
    <property type="entry name" value="POZ domain"/>
    <property type="match status" value="1"/>
</dbReference>
<dbReference type="HOGENOM" id="CLU_973964_0_0_1"/>
<dbReference type="InterPro" id="IPR052664">
    <property type="entry name" value="BTB-MATH_domain_protein"/>
</dbReference>
<dbReference type="AlphaFoldDB" id="G0MUV9"/>
<keyword evidence="3" id="KW-1185">Reference proteome</keyword>
<evidence type="ECO:0000313" key="2">
    <source>
        <dbReference type="EMBL" id="EGT44417.1"/>
    </source>
</evidence>
<gene>
    <name evidence="2" type="ORF">CAEBREN_07899</name>
</gene>
<dbReference type="InParanoid" id="G0MUV9"/>
<accession>G0MUV9</accession>
<dbReference type="OrthoDB" id="409824at2759"/>
<evidence type="ECO:0000259" key="1">
    <source>
        <dbReference type="PROSITE" id="PS50097"/>
    </source>
</evidence>